<evidence type="ECO:0000256" key="6">
    <source>
        <dbReference type="ARBA" id="ARBA00044805"/>
    </source>
</evidence>
<dbReference type="InterPro" id="IPR051374">
    <property type="entry name" value="Ataxin-10/CTR86_families"/>
</dbReference>
<dbReference type="GO" id="GO:0051301">
    <property type="term" value="P:cell division"/>
    <property type="evidence" value="ECO:0007669"/>
    <property type="project" value="UniProtKB-KW"/>
</dbReference>
<proteinExistence type="inferred from homology"/>
<dbReference type="AlphaFoldDB" id="M3JUF9"/>
<evidence type="ECO:0000313" key="9">
    <source>
        <dbReference type="Proteomes" id="UP000011777"/>
    </source>
</evidence>
<dbReference type="OMA" id="HFLFRQF"/>
<dbReference type="InterPro" id="IPR011989">
    <property type="entry name" value="ARM-like"/>
</dbReference>
<dbReference type="Gene3D" id="1.25.10.10">
    <property type="entry name" value="Leucine-rich Repeat Variant"/>
    <property type="match status" value="1"/>
</dbReference>
<evidence type="ECO:0000256" key="4">
    <source>
        <dbReference type="ARBA" id="ARBA00044746"/>
    </source>
</evidence>
<comment type="similarity">
    <text evidence="1">Belongs to the ataxin-10 family.</text>
</comment>
<evidence type="ECO:0000259" key="7">
    <source>
        <dbReference type="Pfam" id="PF09759"/>
    </source>
</evidence>
<protein>
    <recommendedName>
        <fullName evidence="5">Ataxin-10 homolog</fullName>
    </recommendedName>
    <alternativeName>
        <fullName evidence="6">Copper transport protein 86</fullName>
    </alternativeName>
</protein>
<comment type="caution">
    <text evidence="8">The sequence shown here is derived from an EMBL/GenBank/DDBJ whole genome shotgun (WGS) entry which is preliminary data.</text>
</comment>
<sequence length="443" mass="51178">MTSIDTVIDTTLSSLSNSDYSNFDSQLKSLGQLINSSTSQNITTSSDQINKILNYQPDVTSVENLRLYRGLLILIRNMTPNLDVSLISTVISSFERIYHFDKTEWVIKLIETYCQILANFKRCDTTHEIEQINHLFKWFKVDTVSTSPIIHFLFRQFNTLDPETTNENLLTILRTTNDNYLMDMIFDIFNKIDFSNDTVSHDDKLFIHLLYDIITHESFEKWITNQSQPQKWIELSSVIVQTKDDWNNYELAALLSWNYSLFMAHSSGELDVNDENREMIISGTLQILAELSKFNATKQFMDHYSDFLPRLIIVFKVIHDNIKAITIKTSGKIEELAKYPSVKSYIIVILSYLCFESFETQEKIRELGGLALVLSNCVIDNNNPFIKEQAILCLKYLLAKNPKNQQFVADLEAKKTVDDEVLQEVGYQVEVIDGKVTIKKKES</sequence>
<keyword evidence="2" id="KW-0132">Cell division</keyword>
<reference evidence="8 9" key="1">
    <citation type="submission" date="2013-02" db="EMBL/GenBank/DDBJ databases">
        <title>Genome sequence of Candida maltosa Xu316, a potential industrial strain for xylitol and ethanol production.</title>
        <authorList>
            <person name="Yu J."/>
            <person name="Wang Q."/>
            <person name="Geng X."/>
            <person name="Bao W."/>
            <person name="He P."/>
            <person name="Cai J."/>
        </authorList>
    </citation>
    <scope>NUCLEOTIDE SEQUENCE [LARGE SCALE GENOMIC DNA]</scope>
    <source>
        <strain evidence="9">Xu316</strain>
    </source>
</reference>
<feature type="domain" description="Ataxin-10" evidence="7">
    <location>
        <begin position="342"/>
        <end position="438"/>
    </location>
</feature>
<dbReference type="eggNOG" id="KOG2676">
    <property type="taxonomic scope" value="Eukaryota"/>
</dbReference>
<evidence type="ECO:0000256" key="1">
    <source>
        <dbReference type="ARBA" id="ARBA00008384"/>
    </source>
</evidence>
<accession>M3JUF9</accession>
<evidence type="ECO:0000313" key="8">
    <source>
        <dbReference type="EMBL" id="EMG46510.1"/>
    </source>
</evidence>
<dbReference type="Pfam" id="PF09759">
    <property type="entry name" value="Atx10homo_assoc"/>
    <property type="match status" value="1"/>
</dbReference>
<dbReference type="SUPFAM" id="SSF48371">
    <property type="entry name" value="ARM repeat"/>
    <property type="match status" value="1"/>
</dbReference>
<evidence type="ECO:0000256" key="2">
    <source>
        <dbReference type="ARBA" id="ARBA00022618"/>
    </source>
</evidence>
<dbReference type="GO" id="GO:0005829">
    <property type="term" value="C:cytosol"/>
    <property type="evidence" value="ECO:0007669"/>
    <property type="project" value="TreeGrafter"/>
</dbReference>
<dbReference type="Proteomes" id="UP000011777">
    <property type="component" value="Unassembled WGS sequence"/>
</dbReference>
<dbReference type="HOGENOM" id="CLU_043683_0_0_1"/>
<dbReference type="EMBL" id="AOGT01001979">
    <property type="protein sequence ID" value="EMG46510.1"/>
    <property type="molecule type" value="Genomic_DNA"/>
</dbReference>
<dbReference type="PANTHER" id="PTHR13255:SF0">
    <property type="entry name" value="ATAXIN-10"/>
    <property type="match status" value="1"/>
</dbReference>
<organism evidence="8 9">
    <name type="scientific">Candida maltosa (strain Xu316)</name>
    <name type="common">Yeast</name>
    <dbReference type="NCBI Taxonomy" id="1245528"/>
    <lineage>
        <taxon>Eukaryota</taxon>
        <taxon>Fungi</taxon>
        <taxon>Dikarya</taxon>
        <taxon>Ascomycota</taxon>
        <taxon>Saccharomycotina</taxon>
        <taxon>Pichiomycetes</taxon>
        <taxon>Debaryomycetaceae</taxon>
        <taxon>Candida/Lodderomyces clade</taxon>
        <taxon>Candida</taxon>
    </lineage>
</organism>
<name>M3JUF9_CANMX</name>
<dbReference type="OrthoDB" id="379794at2759"/>
<gene>
    <name evidence="8" type="ORF">G210_3240</name>
</gene>
<dbReference type="InterPro" id="IPR016024">
    <property type="entry name" value="ARM-type_fold"/>
</dbReference>
<keyword evidence="3" id="KW-0131">Cell cycle</keyword>
<dbReference type="PANTHER" id="PTHR13255">
    <property type="entry name" value="ATAXIN-10"/>
    <property type="match status" value="1"/>
</dbReference>
<comment type="function">
    <text evidence="4">May play a role in the regulation of cytokinesis.</text>
</comment>
<dbReference type="InterPro" id="IPR019156">
    <property type="entry name" value="Ataxin-10_domain"/>
</dbReference>
<keyword evidence="9" id="KW-1185">Reference proteome</keyword>
<evidence type="ECO:0000256" key="5">
    <source>
        <dbReference type="ARBA" id="ARBA00044801"/>
    </source>
</evidence>
<evidence type="ECO:0000256" key="3">
    <source>
        <dbReference type="ARBA" id="ARBA00023306"/>
    </source>
</evidence>